<sequence>MSPNDYYHKALLYTIQIKVQSARPTFPFLTLPSEIRLQVYAKCTTLTLLQLAHTSSQIYQEINAEPAIIMTSRGYWRRRNCRGQPGTPRTNSCMRYCTLAPLDTPKCTGRIPLHRFVHGEGLSINDVKLIYNSERLLFERHYEGEVKRYFEMQQGDRRVDNVCLMAADHLEIEGVLEKWECERAFDRYYELLKEKRYEKARGAIVALTRTETEVRLRRALGIRG</sequence>
<evidence type="ECO:0008006" key="3">
    <source>
        <dbReference type="Google" id="ProtNLM"/>
    </source>
</evidence>
<reference evidence="1 2" key="1">
    <citation type="journal article" date="2018" name="Nat. Ecol. Evol.">
        <title>Pezizomycetes genomes reveal the molecular basis of ectomycorrhizal truffle lifestyle.</title>
        <authorList>
            <person name="Murat C."/>
            <person name="Payen T."/>
            <person name="Noel B."/>
            <person name="Kuo A."/>
            <person name="Morin E."/>
            <person name="Chen J."/>
            <person name="Kohler A."/>
            <person name="Krizsan K."/>
            <person name="Balestrini R."/>
            <person name="Da Silva C."/>
            <person name="Montanini B."/>
            <person name="Hainaut M."/>
            <person name="Levati E."/>
            <person name="Barry K.W."/>
            <person name="Belfiori B."/>
            <person name="Cichocki N."/>
            <person name="Clum A."/>
            <person name="Dockter R.B."/>
            <person name="Fauchery L."/>
            <person name="Guy J."/>
            <person name="Iotti M."/>
            <person name="Le Tacon F."/>
            <person name="Lindquist E.A."/>
            <person name="Lipzen A."/>
            <person name="Malagnac F."/>
            <person name="Mello A."/>
            <person name="Molinier V."/>
            <person name="Miyauchi S."/>
            <person name="Poulain J."/>
            <person name="Riccioni C."/>
            <person name="Rubini A."/>
            <person name="Sitrit Y."/>
            <person name="Splivallo R."/>
            <person name="Traeger S."/>
            <person name="Wang M."/>
            <person name="Zifcakova L."/>
            <person name="Wipf D."/>
            <person name="Zambonelli A."/>
            <person name="Paolocci F."/>
            <person name="Nowrousian M."/>
            <person name="Ottonello S."/>
            <person name="Baldrian P."/>
            <person name="Spatafora J.W."/>
            <person name="Henrissat B."/>
            <person name="Nagy L.G."/>
            <person name="Aury J.M."/>
            <person name="Wincker P."/>
            <person name="Grigoriev I.V."/>
            <person name="Bonfante P."/>
            <person name="Martin F.M."/>
        </authorList>
    </citation>
    <scope>NUCLEOTIDE SEQUENCE [LARGE SCALE GENOMIC DNA]</scope>
    <source>
        <strain evidence="1 2">RN42</strain>
    </source>
</reference>
<organism evidence="1 2">
    <name type="scientific">Ascobolus immersus RN42</name>
    <dbReference type="NCBI Taxonomy" id="1160509"/>
    <lineage>
        <taxon>Eukaryota</taxon>
        <taxon>Fungi</taxon>
        <taxon>Dikarya</taxon>
        <taxon>Ascomycota</taxon>
        <taxon>Pezizomycotina</taxon>
        <taxon>Pezizomycetes</taxon>
        <taxon>Pezizales</taxon>
        <taxon>Ascobolaceae</taxon>
        <taxon>Ascobolus</taxon>
    </lineage>
</organism>
<accession>A0A3N4I986</accession>
<dbReference type="Proteomes" id="UP000275078">
    <property type="component" value="Unassembled WGS sequence"/>
</dbReference>
<protein>
    <recommendedName>
        <fullName evidence="3">F-box domain-containing protein</fullName>
    </recommendedName>
</protein>
<dbReference type="EMBL" id="ML119712">
    <property type="protein sequence ID" value="RPA78354.1"/>
    <property type="molecule type" value="Genomic_DNA"/>
</dbReference>
<evidence type="ECO:0000313" key="2">
    <source>
        <dbReference type="Proteomes" id="UP000275078"/>
    </source>
</evidence>
<dbReference type="AlphaFoldDB" id="A0A3N4I986"/>
<name>A0A3N4I986_ASCIM</name>
<evidence type="ECO:0000313" key="1">
    <source>
        <dbReference type="EMBL" id="RPA78354.1"/>
    </source>
</evidence>
<gene>
    <name evidence="1" type="ORF">BJ508DRAFT_329295</name>
</gene>
<proteinExistence type="predicted"/>
<keyword evidence="2" id="KW-1185">Reference proteome</keyword>